<name>A0ACB7ZW39_9AGAM</name>
<dbReference type="Proteomes" id="UP000790377">
    <property type="component" value="Unassembled WGS sequence"/>
</dbReference>
<accession>A0ACB7ZW39</accession>
<organism evidence="1 2">
    <name type="scientific">Hygrophoropsis aurantiaca</name>
    <dbReference type="NCBI Taxonomy" id="72124"/>
    <lineage>
        <taxon>Eukaryota</taxon>
        <taxon>Fungi</taxon>
        <taxon>Dikarya</taxon>
        <taxon>Basidiomycota</taxon>
        <taxon>Agaricomycotina</taxon>
        <taxon>Agaricomycetes</taxon>
        <taxon>Agaricomycetidae</taxon>
        <taxon>Boletales</taxon>
        <taxon>Coniophorineae</taxon>
        <taxon>Hygrophoropsidaceae</taxon>
        <taxon>Hygrophoropsis</taxon>
    </lineage>
</organism>
<dbReference type="EMBL" id="MU268277">
    <property type="protein sequence ID" value="KAH7905084.1"/>
    <property type="molecule type" value="Genomic_DNA"/>
</dbReference>
<comment type="caution">
    <text evidence="1">The sequence shown here is derived from an EMBL/GenBank/DDBJ whole genome shotgun (WGS) entry which is preliminary data.</text>
</comment>
<evidence type="ECO:0000313" key="2">
    <source>
        <dbReference type="Proteomes" id="UP000790377"/>
    </source>
</evidence>
<protein>
    <submittedName>
        <fullName evidence="1">Uncharacterized protein</fullName>
    </submittedName>
</protein>
<keyword evidence="2" id="KW-1185">Reference proteome</keyword>
<evidence type="ECO:0000313" key="1">
    <source>
        <dbReference type="EMBL" id="KAH7905084.1"/>
    </source>
</evidence>
<gene>
    <name evidence="1" type="ORF">BJ138DRAFT_1018193</name>
</gene>
<reference evidence="1" key="1">
    <citation type="journal article" date="2021" name="New Phytol.">
        <title>Evolutionary innovations through gain and loss of genes in the ectomycorrhizal Boletales.</title>
        <authorList>
            <person name="Wu G."/>
            <person name="Miyauchi S."/>
            <person name="Morin E."/>
            <person name="Kuo A."/>
            <person name="Drula E."/>
            <person name="Varga T."/>
            <person name="Kohler A."/>
            <person name="Feng B."/>
            <person name="Cao Y."/>
            <person name="Lipzen A."/>
            <person name="Daum C."/>
            <person name="Hundley H."/>
            <person name="Pangilinan J."/>
            <person name="Johnson J."/>
            <person name="Barry K."/>
            <person name="LaButti K."/>
            <person name="Ng V."/>
            <person name="Ahrendt S."/>
            <person name="Min B."/>
            <person name="Choi I.G."/>
            <person name="Park H."/>
            <person name="Plett J.M."/>
            <person name="Magnuson J."/>
            <person name="Spatafora J.W."/>
            <person name="Nagy L.G."/>
            <person name="Henrissat B."/>
            <person name="Grigoriev I.V."/>
            <person name="Yang Z.L."/>
            <person name="Xu J."/>
            <person name="Martin F.M."/>
        </authorList>
    </citation>
    <scope>NUCLEOTIDE SEQUENCE</scope>
    <source>
        <strain evidence="1">ATCC 28755</strain>
    </source>
</reference>
<proteinExistence type="predicted"/>
<sequence length="757" mass="84360">MRKSKRDRKNQKLWAEGCRESILAPHIEPYGDALARGWAAERDYLGRVCNEYHALIPWRLEDDEEPDTLLPEYDPSSPPVSEGLTAEEEVEKSKRIKEKNKAIQRWLKYRVRRLNKGMKPIMDAEKNPYAGLLLKLAGWKTPPKARQGYQQYMHTSYESHIKKVAQERWDNLALADGEYPETAKQTAAFRAKIAKELYDALSKKERDGIMKQAKDARDADAAAYRKALETPPSKAPIDRQKCIDGLGGFFAPILTGVQAMTGLHFVIVGGGPVPKHNGEIGTVHINAGMNRAAVPMFWGQWKPERFNKEVIEFFREFLETCFSKSCITHFPSSDSDEVDTSARKGTGMKRKKKQGRAEMSKKRKTTDTPASPNNTTSRAIGAPVAPNPPMPAASLPSTEVIEPPHSSVPADDNHVSDNGGPMDINASLEHDNKNTDMNASLERDKENDHSDTVNLAAQYEIEKAANIARNQRLMHELNISHMSRNLGVKPPSSSQNPRKKRAKVASKSPTQSTRRSGRLKDKGEHEGGYNGDMEENEDVGDADDMDVGPLVVESADAGLSSSSIQQVAPSAWDTSDPPPPNNAWPKWLSGAYEDISRIPLGQEYTHLLSLLVELETAYHFQNKMRGIPKSGRPAQLDRWIANGRGRGNKPPLVTNATKYSQGFWDWWGGLQPSWRKQDAKFHPIQSLPYGAEWGELKCPGVNGMLSVVASIYWWGCAVLGRVEGVVDSGSREEWESAQADVTWVLEGLLIQSRKENA</sequence>